<comment type="caution">
    <text evidence="2">The sequence shown here is derived from an EMBL/GenBank/DDBJ whole genome shotgun (WGS) entry which is preliminary data.</text>
</comment>
<evidence type="ECO:0000313" key="3">
    <source>
        <dbReference type="Proteomes" id="UP001165685"/>
    </source>
</evidence>
<organism evidence="2 3">
    <name type="scientific">Nocardiopsis suaedae</name>
    <dbReference type="NCBI Taxonomy" id="3018444"/>
    <lineage>
        <taxon>Bacteria</taxon>
        <taxon>Bacillati</taxon>
        <taxon>Actinomycetota</taxon>
        <taxon>Actinomycetes</taxon>
        <taxon>Streptosporangiales</taxon>
        <taxon>Nocardiopsidaceae</taxon>
        <taxon>Nocardiopsis</taxon>
    </lineage>
</organism>
<reference evidence="2" key="1">
    <citation type="submission" date="2023-01" db="EMBL/GenBank/DDBJ databases">
        <title>Draft genome sequence of Nocardiopsis sp. LSu2-4 isolated from halophytes.</title>
        <authorList>
            <person name="Duangmal K."/>
            <person name="Chantavorakit T."/>
        </authorList>
    </citation>
    <scope>NUCLEOTIDE SEQUENCE</scope>
    <source>
        <strain evidence="2">LSu2-4</strain>
    </source>
</reference>
<dbReference type="InterPro" id="IPR022183">
    <property type="entry name" value="DUF3710"/>
</dbReference>
<keyword evidence="3" id="KW-1185">Reference proteome</keyword>
<gene>
    <name evidence="2" type="ORF">O4U47_21570</name>
</gene>
<proteinExistence type="predicted"/>
<dbReference type="Proteomes" id="UP001165685">
    <property type="component" value="Unassembled WGS sequence"/>
</dbReference>
<feature type="region of interest" description="Disordered" evidence="1">
    <location>
        <begin position="1"/>
        <end position="47"/>
    </location>
</feature>
<feature type="region of interest" description="Disordered" evidence="1">
    <location>
        <begin position="218"/>
        <end position="239"/>
    </location>
</feature>
<protein>
    <submittedName>
        <fullName evidence="2">DUF3710 domain-containing protein</fullName>
    </submittedName>
</protein>
<evidence type="ECO:0000256" key="1">
    <source>
        <dbReference type="SAM" id="MobiDB-lite"/>
    </source>
</evidence>
<sequence length="239" mass="26346">MFGRRKKSEKTGADAVEESPAGAAPADEPEKEADRHRVLGPWDPSEDVPEYPRVDLGCLRVPVGERTQIRFDMTPENRIIGVSLIDGPSMVQVQAFAAPKTSGLWDEMREELVEQITKQGGKVEPFDGAFGPELRAVVPVQGKKDEEGRQLGQPMRFIGVDGPRWVLRGVIRGEGAVKPEVMAQVEEVFQKIVVVRGDDPVPPREMLRITVPKEIQEQIKAQQAKRAEKAAPDGAARKA</sequence>
<accession>A0ABT4TS68</accession>
<evidence type="ECO:0000313" key="2">
    <source>
        <dbReference type="EMBL" id="MDA2807109.1"/>
    </source>
</evidence>
<name>A0ABT4TS68_9ACTN</name>
<dbReference type="Pfam" id="PF12502">
    <property type="entry name" value="DUF3710"/>
    <property type="match status" value="1"/>
</dbReference>
<dbReference type="EMBL" id="JAQFWP010000047">
    <property type="protein sequence ID" value="MDA2807109.1"/>
    <property type="molecule type" value="Genomic_DNA"/>
</dbReference>
<dbReference type="RefSeq" id="WP_270679739.1">
    <property type="nucleotide sequence ID" value="NZ_JAQFWP010000047.1"/>
</dbReference>